<proteinExistence type="predicted"/>
<dbReference type="RefSeq" id="WP_344703474.1">
    <property type="nucleotide sequence ID" value="NZ_BAABCK010000061.1"/>
</dbReference>
<evidence type="ECO:0000313" key="2">
    <source>
        <dbReference type="Proteomes" id="UP001500920"/>
    </source>
</evidence>
<dbReference type="EMBL" id="BAABCK010000061">
    <property type="protein sequence ID" value="GAA3729164.1"/>
    <property type="molecule type" value="Genomic_DNA"/>
</dbReference>
<reference evidence="2" key="1">
    <citation type="journal article" date="2019" name="Int. J. Syst. Evol. Microbiol.">
        <title>The Global Catalogue of Microorganisms (GCM) 10K type strain sequencing project: providing services to taxonomists for standard genome sequencing and annotation.</title>
        <authorList>
            <consortium name="The Broad Institute Genomics Platform"/>
            <consortium name="The Broad Institute Genome Sequencing Center for Infectious Disease"/>
            <person name="Wu L."/>
            <person name="Ma J."/>
        </authorList>
    </citation>
    <scope>NUCLEOTIDE SEQUENCE [LARGE SCALE GENOMIC DNA]</scope>
    <source>
        <strain evidence="2">JCM 16981</strain>
    </source>
</reference>
<dbReference type="Proteomes" id="UP001500920">
    <property type="component" value="Unassembled WGS sequence"/>
</dbReference>
<accession>A0ABP7F2W9</accession>
<evidence type="ECO:0000313" key="1">
    <source>
        <dbReference type="EMBL" id="GAA3729164.1"/>
    </source>
</evidence>
<dbReference type="InterPro" id="IPR020260">
    <property type="entry name" value="Uncharacterised_YueH"/>
</dbReference>
<comment type="caution">
    <text evidence="1">The sequence shown here is derived from an EMBL/GenBank/DDBJ whole genome shotgun (WGS) entry which is preliminary data.</text>
</comment>
<gene>
    <name evidence="1" type="ORF">GCM10022378_17200</name>
</gene>
<protein>
    <submittedName>
        <fullName evidence="1">Uncharacterized protein</fullName>
    </submittedName>
</protein>
<sequence length="79" mass="8966">MFQTTSSIEGQSMPVFIQEAHSRGTFIISLPDIHFSIEYPQSLTSEEQIETLVLHLFSMMDENQAEAVARDIVHAISRK</sequence>
<dbReference type="Pfam" id="PF14166">
    <property type="entry name" value="YueH"/>
    <property type="match status" value="1"/>
</dbReference>
<organism evidence="1 2">
    <name type="scientific">Salinicoccus jeotgali</name>
    <dbReference type="NCBI Taxonomy" id="381634"/>
    <lineage>
        <taxon>Bacteria</taxon>
        <taxon>Bacillati</taxon>
        <taxon>Bacillota</taxon>
        <taxon>Bacilli</taxon>
        <taxon>Bacillales</taxon>
        <taxon>Staphylococcaceae</taxon>
        <taxon>Salinicoccus</taxon>
    </lineage>
</organism>
<name>A0ABP7F2W9_9STAP</name>
<keyword evidence="2" id="KW-1185">Reference proteome</keyword>